<feature type="region of interest" description="Disordered" evidence="3">
    <location>
        <begin position="18"/>
        <end position="85"/>
    </location>
</feature>
<dbReference type="PROSITE" id="PS50002">
    <property type="entry name" value="SH3"/>
    <property type="match status" value="1"/>
</dbReference>
<feature type="compositionally biased region" description="Pro residues" evidence="3">
    <location>
        <begin position="179"/>
        <end position="195"/>
    </location>
</feature>
<organism evidence="5 6">
    <name type="scientific">Hyphopichia burtonii NRRL Y-1933</name>
    <dbReference type="NCBI Taxonomy" id="984485"/>
    <lineage>
        <taxon>Eukaryota</taxon>
        <taxon>Fungi</taxon>
        <taxon>Dikarya</taxon>
        <taxon>Ascomycota</taxon>
        <taxon>Saccharomycotina</taxon>
        <taxon>Pichiomycetes</taxon>
        <taxon>Debaryomycetaceae</taxon>
        <taxon>Hyphopichia</taxon>
    </lineage>
</organism>
<feature type="domain" description="SH3" evidence="4">
    <location>
        <begin position="84"/>
        <end position="147"/>
    </location>
</feature>
<dbReference type="Proteomes" id="UP000095085">
    <property type="component" value="Unassembled WGS sequence"/>
</dbReference>
<evidence type="ECO:0000313" key="6">
    <source>
        <dbReference type="Proteomes" id="UP000095085"/>
    </source>
</evidence>
<name>A0A1E4RGQ9_9ASCO</name>
<dbReference type="AlphaFoldDB" id="A0A1E4RGQ9"/>
<gene>
    <name evidence="5" type="ORF">HYPBUDRAFT_153293</name>
</gene>
<feature type="compositionally biased region" description="Polar residues" evidence="3">
    <location>
        <begin position="148"/>
        <end position="158"/>
    </location>
</feature>
<feature type="region of interest" description="Disordered" evidence="3">
    <location>
        <begin position="148"/>
        <end position="246"/>
    </location>
</feature>
<accession>A0A1E4RGQ9</accession>
<reference evidence="6" key="1">
    <citation type="submission" date="2016-05" db="EMBL/GenBank/DDBJ databases">
        <title>Comparative genomics of biotechnologically important yeasts.</title>
        <authorList>
            <consortium name="DOE Joint Genome Institute"/>
            <person name="Riley R."/>
            <person name="Haridas S."/>
            <person name="Wolfe K.H."/>
            <person name="Lopes M.R."/>
            <person name="Hittinger C.T."/>
            <person name="Goker M."/>
            <person name="Salamov A."/>
            <person name="Wisecaver J."/>
            <person name="Long T.M."/>
            <person name="Aerts A.L."/>
            <person name="Barry K."/>
            <person name="Choi C."/>
            <person name="Clum A."/>
            <person name="Coughlan A.Y."/>
            <person name="Deshpande S."/>
            <person name="Douglass A.P."/>
            <person name="Hanson S.J."/>
            <person name="Klenk H.-P."/>
            <person name="Labutti K."/>
            <person name="Lapidus A."/>
            <person name="Lindquist E."/>
            <person name="Lipzen A."/>
            <person name="Meier-Kolthoff J.P."/>
            <person name="Ohm R.A."/>
            <person name="Otillar R.P."/>
            <person name="Pangilinan J."/>
            <person name="Peng Y."/>
            <person name="Rokas A."/>
            <person name="Rosa C.A."/>
            <person name="Scheuner C."/>
            <person name="Sibirny A.A."/>
            <person name="Slot J.C."/>
            <person name="Stielow J.B."/>
            <person name="Sun H."/>
            <person name="Kurtzman C.P."/>
            <person name="Blackwell M."/>
            <person name="Grigoriev I.V."/>
            <person name="Jeffries T.W."/>
        </authorList>
    </citation>
    <scope>NUCLEOTIDE SEQUENCE [LARGE SCALE GENOMIC DNA]</scope>
    <source>
        <strain evidence="6">NRRL Y-1933</strain>
    </source>
</reference>
<dbReference type="CDD" id="cd00174">
    <property type="entry name" value="SH3"/>
    <property type="match status" value="1"/>
</dbReference>
<dbReference type="GeneID" id="30996015"/>
<dbReference type="SMART" id="SM00326">
    <property type="entry name" value="SH3"/>
    <property type="match status" value="1"/>
</dbReference>
<proteinExistence type="predicted"/>
<dbReference type="EMBL" id="KV454542">
    <property type="protein sequence ID" value="ODV66457.1"/>
    <property type="molecule type" value="Genomic_DNA"/>
</dbReference>
<dbReference type="Pfam" id="PF00018">
    <property type="entry name" value="SH3_1"/>
    <property type="match status" value="1"/>
</dbReference>
<dbReference type="InterPro" id="IPR050670">
    <property type="entry name" value="STAM"/>
</dbReference>
<dbReference type="PANTHER" id="PTHR45929:SF7">
    <property type="entry name" value="LAS SEVENTEEN-BINDING PROTEIN 1"/>
    <property type="match status" value="1"/>
</dbReference>
<evidence type="ECO:0000259" key="4">
    <source>
        <dbReference type="PROSITE" id="PS50002"/>
    </source>
</evidence>
<evidence type="ECO:0000256" key="3">
    <source>
        <dbReference type="SAM" id="MobiDB-lite"/>
    </source>
</evidence>
<feature type="compositionally biased region" description="Low complexity" evidence="3">
    <location>
        <begin position="21"/>
        <end position="39"/>
    </location>
</feature>
<dbReference type="InterPro" id="IPR001452">
    <property type="entry name" value="SH3_domain"/>
</dbReference>
<dbReference type="InterPro" id="IPR036028">
    <property type="entry name" value="SH3-like_dom_sf"/>
</dbReference>
<evidence type="ECO:0000313" key="5">
    <source>
        <dbReference type="EMBL" id="ODV66457.1"/>
    </source>
</evidence>
<dbReference type="PRINTS" id="PR00452">
    <property type="entry name" value="SH3DOMAIN"/>
</dbReference>
<dbReference type="SUPFAM" id="SSF50044">
    <property type="entry name" value="SH3-domain"/>
    <property type="match status" value="1"/>
</dbReference>
<dbReference type="STRING" id="984485.A0A1E4RGQ9"/>
<dbReference type="Gene3D" id="2.30.30.40">
    <property type="entry name" value="SH3 Domains"/>
    <property type="match status" value="1"/>
</dbReference>
<evidence type="ECO:0000256" key="2">
    <source>
        <dbReference type="PROSITE-ProRule" id="PRU00192"/>
    </source>
</evidence>
<keyword evidence="6" id="KW-1185">Reference proteome</keyword>
<dbReference type="OrthoDB" id="6250593at2759"/>
<feature type="compositionally biased region" description="Polar residues" evidence="3">
    <location>
        <begin position="54"/>
        <end position="67"/>
    </location>
</feature>
<dbReference type="PANTHER" id="PTHR45929">
    <property type="entry name" value="JAK PATHWAY SIGNAL TRANSDUCTION ADAPTOR MOLECULE"/>
    <property type="match status" value="1"/>
</dbReference>
<feature type="compositionally biased region" description="Pro residues" evidence="3">
    <location>
        <begin position="208"/>
        <end position="231"/>
    </location>
</feature>
<dbReference type="RefSeq" id="XP_020075524.1">
    <property type="nucleotide sequence ID" value="XM_020221466.1"/>
</dbReference>
<keyword evidence="1 2" id="KW-0728">SH3 domain</keyword>
<feature type="compositionally biased region" description="Low complexity" evidence="3">
    <location>
        <begin position="232"/>
        <end position="243"/>
    </location>
</feature>
<protein>
    <submittedName>
        <fullName evidence="5">SH3-domain-containing protein</fullName>
    </submittedName>
</protein>
<evidence type="ECO:0000256" key="1">
    <source>
        <dbReference type="ARBA" id="ARBA00022443"/>
    </source>
</evidence>
<sequence>MGALPPKYIAGMEAYDVDKLGGSTPATPATPAAGVSTPSYDARSAPPPAPQQSNVGKLTQDLSNTTIGAPPGAPPQPPRSQEAKPLGYCKALFDYQAHEADDLSFKKDEKLAVLEHLSEDWWKGFKQNEGPNRAGVFPSNYVNVISQQEFESSVSTRSVPPPPPQINEKATYSPTAYSAPPPPPQYDQYQPPPQALQPQPLYGGYAQYPPPSTNYYQQPPPQQYQPLPQPAPQQTVVEQPQEQSTMRKVGGKFGNAAIFGAGATLGGDLVNSIF</sequence>